<dbReference type="Proteomes" id="UP000600865">
    <property type="component" value="Unassembled WGS sequence"/>
</dbReference>
<reference evidence="1 2" key="1">
    <citation type="journal article" date="2014" name="Int. J. Syst. Evol. Microbiol.">
        <title>Complete genome sequence of Corynebacterium casei LMG S-19264T (=DSM 44701T), isolated from a smear-ripened cheese.</title>
        <authorList>
            <consortium name="US DOE Joint Genome Institute (JGI-PGF)"/>
            <person name="Walter F."/>
            <person name="Albersmeier A."/>
            <person name="Kalinowski J."/>
            <person name="Ruckert C."/>
        </authorList>
    </citation>
    <scope>NUCLEOTIDE SEQUENCE [LARGE SCALE GENOMIC DNA]</scope>
    <source>
        <strain evidence="1 2">KCTC 23968</strain>
    </source>
</reference>
<protein>
    <submittedName>
        <fullName evidence="1">Uncharacterized protein</fullName>
    </submittedName>
</protein>
<evidence type="ECO:0000313" key="2">
    <source>
        <dbReference type="Proteomes" id="UP000600865"/>
    </source>
</evidence>
<accession>A0A918NFW1</accession>
<organism evidence="1 2">
    <name type="scientific">Litorimonas cladophorae</name>
    <dbReference type="NCBI Taxonomy" id="1220491"/>
    <lineage>
        <taxon>Bacteria</taxon>
        <taxon>Pseudomonadati</taxon>
        <taxon>Pseudomonadota</taxon>
        <taxon>Alphaproteobacteria</taxon>
        <taxon>Maricaulales</taxon>
        <taxon>Robiginitomaculaceae</taxon>
    </lineage>
</organism>
<gene>
    <name evidence="1" type="ORF">GCM10011309_13300</name>
</gene>
<dbReference type="AlphaFoldDB" id="A0A918NFW1"/>
<proteinExistence type="predicted"/>
<sequence length="179" mass="20361">MTLTIQSFGSRFSFEMIKDEVVIGGLAYASEMRSPKGNAAFASAKAHIHGVDIEITAQNSNSMRGAMKFYISKADDRMGELEFDWKGRGKLELRRVDGGKDEFKIKPKGVNSWWFLVEQNGHPILELRPTEKFSKESYDFDVRPRSRRMPPRIMDELCVYCGFAANIYMAKMASSSRGR</sequence>
<evidence type="ECO:0000313" key="1">
    <source>
        <dbReference type="EMBL" id="GGX64465.1"/>
    </source>
</evidence>
<comment type="caution">
    <text evidence="1">The sequence shown here is derived from an EMBL/GenBank/DDBJ whole genome shotgun (WGS) entry which is preliminary data.</text>
</comment>
<dbReference type="RefSeq" id="WP_189583057.1">
    <property type="nucleotide sequence ID" value="NZ_BMYV01000001.1"/>
</dbReference>
<keyword evidence="2" id="KW-1185">Reference proteome</keyword>
<dbReference type="EMBL" id="BMYV01000001">
    <property type="protein sequence ID" value="GGX64465.1"/>
    <property type="molecule type" value="Genomic_DNA"/>
</dbReference>
<name>A0A918NFW1_9PROT</name>